<dbReference type="RefSeq" id="WP_075785393.1">
    <property type="nucleotide sequence ID" value="NZ_JAESIL010000060.1"/>
</dbReference>
<comment type="caution">
    <text evidence="1">The sequence shown here is derived from an EMBL/GenBank/DDBJ whole genome shotgun (WGS) entry which is preliminary data.</text>
</comment>
<sequence length="111" mass="12444">MIRPHQLRAFEATQDMLQDLRGLLTSLDLVQDQLYALEPDHIAQAIRSLIRMADSKLGEIEKAREKEFVAQGGISGALTEAEVREAAGEFADDVLRRRAELDAARTRREGL</sequence>
<name>A0ABS1RI84_9RHOB</name>
<gene>
    <name evidence="1" type="ORF">JMJ92_13830</name>
</gene>
<keyword evidence="2" id="KW-1185">Reference proteome</keyword>
<reference evidence="2" key="1">
    <citation type="submission" date="2021-01" db="EMBL/GenBank/DDBJ databases">
        <title>Draft genomes of Rhodovulum sulfidophilum.</title>
        <authorList>
            <person name="Guzman M.S."/>
        </authorList>
    </citation>
    <scope>NUCLEOTIDE SEQUENCE [LARGE SCALE GENOMIC DNA]</scope>
    <source>
        <strain evidence="2">AB19</strain>
    </source>
</reference>
<accession>A0ABS1RI84</accession>
<evidence type="ECO:0000313" key="1">
    <source>
        <dbReference type="EMBL" id="MBL3579229.1"/>
    </source>
</evidence>
<evidence type="ECO:0000313" key="2">
    <source>
        <dbReference type="Proteomes" id="UP000635853"/>
    </source>
</evidence>
<dbReference type="EMBL" id="JAESIL010000060">
    <property type="protein sequence ID" value="MBL3579229.1"/>
    <property type="molecule type" value="Genomic_DNA"/>
</dbReference>
<dbReference type="Proteomes" id="UP000635853">
    <property type="component" value="Unassembled WGS sequence"/>
</dbReference>
<protein>
    <submittedName>
        <fullName evidence="1">Uncharacterized protein</fullName>
    </submittedName>
</protein>
<organism evidence="1 2">
    <name type="scientific">Rhodovulum visakhapatnamense</name>
    <dbReference type="NCBI Taxonomy" id="364297"/>
    <lineage>
        <taxon>Bacteria</taxon>
        <taxon>Pseudomonadati</taxon>
        <taxon>Pseudomonadota</taxon>
        <taxon>Alphaproteobacteria</taxon>
        <taxon>Rhodobacterales</taxon>
        <taxon>Paracoccaceae</taxon>
        <taxon>Rhodovulum</taxon>
    </lineage>
</organism>
<proteinExistence type="predicted"/>